<accession>A0A6J7IVZ8</accession>
<dbReference type="AlphaFoldDB" id="A0A6J7IVZ8"/>
<protein>
    <submittedName>
        <fullName evidence="2">Unannotated protein</fullName>
    </submittedName>
</protein>
<evidence type="ECO:0000313" key="2">
    <source>
        <dbReference type="EMBL" id="CAB4934482.1"/>
    </source>
</evidence>
<dbReference type="GO" id="GO:0005829">
    <property type="term" value="C:cytosol"/>
    <property type="evidence" value="ECO:0007669"/>
    <property type="project" value="TreeGrafter"/>
</dbReference>
<dbReference type="PANTHER" id="PTHR33221">
    <property type="entry name" value="WINGED HELIX-TURN-HELIX TRANSCRIPTIONAL REGULATOR, RRF2 FAMILY"/>
    <property type="match status" value="1"/>
</dbReference>
<proteinExistence type="predicted"/>
<dbReference type="Pfam" id="PF02082">
    <property type="entry name" value="Rrf2"/>
    <property type="match status" value="1"/>
</dbReference>
<dbReference type="Gene3D" id="1.10.10.10">
    <property type="entry name" value="Winged helix-like DNA-binding domain superfamily/Winged helix DNA-binding domain"/>
    <property type="match status" value="1"/>
</dbReference>
<keyword evidence="1" id="KW-0238">DNA-binding</keyword>
<name>A0A6J7IVZ8_9ZZZZ</name>
<dbReference type="InterPro" id="IPR036390">
    <property type="entry name" value="WH_DNA-bd_sf"/>
</dbReference>
<dbReference type="EMBL" id="CAFBMX010000006">
    <property type="protein sequence ID" value="CAB4934482.1"/>
    <property type="molecule type" value="Genomic_DNA"/>
</dbReference>
<dbReference type="PANTHER" id="PTHR33221:SF5">
    <property type="entry name" value="HTH-TYPE TRANSCRIPTIONAL REGULATOR ISCR"/>
    <property type="match status" value="1"/>
</dbReference>
<dbReference type="PROSITE" id="PS51197">
    <property type="entry name" value="HTH_RRF2_2"/>
    <property type="match status" value="1"/>
</dbReference>
<dbReference type="SUPFAM" id="SSF46785">
    <property type="entry name" value="Winged helix' DNA-binding domain"/>
    <property type="match status" value="1"/>
</dbReference>
<organism evidence="2">
    <name type="scientific">freshwater metagenome</name>
    <dbReference type="NCBI Taxonomy" id="449393"/>
    <lineage>
        <taxon>unclassified sequences</taxon>
        <taxon>metagenomes</taxon>
        <taxon>ecological metagenomes</taxon>
    </lineage>
</organism>
<dbReference type="NCBIfam" id="TIGR00738">
    <property type="entry name" value="rrf2_super"/>
    <property type="match status" value="1"/>
</dbReference>
<dbReference type="InterPro" id="IPR036388">
    <property type="entry name" value="WH-like_DNA-bd_sf"/>
</dbReference>
<reference evidence="2" key="1">
    <citation type="submission" date="2020-05" db="EMBL/GenBank/DDBJ databases">
        <authorList>
            <person name="Chiriac C."/>
            <person name="Salcher M."/>
            <person name="Ghai R."/>
            <person name="Kavagutti S V."/>
        </authorList>
    </citation>
    <scope>NUCLEOTIDE SEQUENCE</scope>
</reference>
<sequence>MIFTTKAEYGVRLLVELGRQDSGTPVSLKAIAETEGLPLAYLERIVALLKKADLVESTRGAHGGYRLARPAHEIHMDEAVLALEGGIAPMSCFVEEREDGRVLCSHLDEGHTGCATRLLWTRVQGGVLGALAKTTLQELVDFAGPALVSTSTPDPVGAALPLHDAA</sequence>
<evidence type="ECO:0000256" key="1">
    <source>
        <dbReference type="ARBA" id="ARBA00023125"/>
    </source>
</evidence>
<dbReference type="GO" id="GO:0003677">
    <property type="term" value="F:DNA binding"/>
    <property type="evidence" value="ECO:0007669"/>
    <property type="project" value="UniProtKB-KW"/>
</dbReference>
<dbReference type="GO" id="GO:0003700">
    <property type="term" value="F:DNA-binding transcription factor activity"/>
    <property type="evidence" value="ECO:0007669"/>
    <property type="project" value="TreeGrafter"/>
</dbReference>
<gene>
    <name evidence="2" type="ORF">UFOPK3674_01385</name>
</gene>
<dbReference type="InterPro" id="IPR000944">
    <property type="entry name" value="Tscrpt_reg_Rrf2"/>
</dbReference>